<comment type="similarity">
    <text evidence="1">Belongs to the glycosyl hydrolase 38 family.</text>
</comment>
<dbReference type="InterPro" id="IPR011682">
    <property type="entry name" value="Glyco_hydro_38_C"/>
</dbReference>
<evidence type="ECO:0000259" key="5">
    <source>
        <dbReference type="SMART" id="SM00872"/>
    </source>
</evidence>
<dbReference type="Proteomes" id="UP000825051">
    <property type="component" value="Chromosome"/>
</dbReference>
<dbReference type="InterPro" id="IPR011013">
    <property type="entry name" value="Gal_mutarotase_sf_dom"/>
</dbReference>
<dbReference type="InterPro" id="IPR000602">
    <property type="entry name" value="Glyco_hydro_38_N"/>
</dbReference>
<gene>
    <name evidence="6" type="ORF">K0B96_00575</name>
</gene>
<keyword evidence="4" id="KW-0326">Glycosidase</keyword>
<dbReference type="SUPFAM" id="SSF74650">
    <property type="entry name" value="Galactose mutarotase-like"/>
    <property type="match status" value="1"/>
</dbReference>
<name>A0A8F9TX36_9BACT</name>
<evidence type="ECO:0000313" key="7">
    <source>
        <dbReference type="Proteomes" id="UP000825051"/>
    </source>
</evidence>
<dbReference type="Gene3D" id="2.70.98.30">
    <property type="entry name" value="Golgi alpha-mannosidase II, domain 4"/>
    <property type="match status" value="1"/>
</dbReference>
<keyword evidence="2" id="KW-0479">Metal-binding</keyword>
<dbReference type="InterPro" id="IPR037094">
    <property type="entry name" value="Glyco_hydro_38_cen_sf"/>
</dbReference>
<dbReference type="PANTHER" id="PTHR46017">
    <property type="entry name" value="ALPHA-MANNOSIDASE 2C1"/>
    <property type="match status" value="1"/>
</dbReference>
<dbReference type="Pfam" id="PF01074">
    <property type="entry name" value="Glyco_hydro_38N"/>
    <property type="match status" value="1"/>
</dbReference>
<dbReference type="InterPro" id="IPR027291">
    <property type="entry name" value="Glyco_hydro_38_N_sf"/>
</dbReference>
<dbReference type="InterPro" id="IPR041147">
    <property type="entry name" value="GH38_C"/>
</dbReference>
<evidence type="ECO:0000256" key="2">
    <source>
        <dbReference type="ARBA" id="ARBA00022723"/>
    </source>
</evidence>
<evidence type="ECO:0000313" key="6">
    <source>
        <dbReference type="EMBL" id="QYM79142.1"/>
    </source>
</evidence>
<dbReference type="SMART" id="SM00872">
    <property type="entry name" value="Alpha-mann_mid"/>
    <property type="match status" value="1"/>
</dbReference>
<evidence type="ECO:0000256" key="3">
    <source>
        <dbReference type="ARBA" id="ARBA00022801"/>
    </source>
</evidence>
<dbReference type="Pfam" id="PF17677">
    <property type="entry name" value="Glyco_hydro38C2"/>
    <property type="match status" value="1"/>
</dbReference>
<reference evidence="6" key="1">
    <citation type="submission" date="2021-08" db="EMBL/GenBank/DDBJ databases">
        <title>Genome of a novel bacterium of the phylum Verrucomicrobia, Oleiharenicola sp. KSB-15.</title>
        <authorList>
            <person name="Chung J.-H."/>
            <person name="Ahn J.-H."/>
            <person name="Yoon Y."/>
            <person name="Kim D.-Y."/>
            <person name="An S.-H."/>
            <person name="Park I."/>
            <person name="Yeon J."/>
        </authorList>
    </citation>
    <scope>NUCLEOTIDE SEQUENCE</scope>
    <source>
        <strain evidence="6">KSB-15</strain>
    </source>
</reference>
<accession>A0A8F9TX36</accession>
<organism evidence="6 7">
    <name type="scientific">Horticoccus luteus</name>
    <dbReference type="NCBI Taxonomy" id="2862869"/>
    <lineage>
        <taxon>Bacteria</taxon>
        <taxon>Pseudomonadati</taxon>
        <taxon>Verrucomicrobiota</taxon>
        <taxon>Opitutia</taxon>
        <taxon>Opitutales</taxon>
        <taxon>Opitutaceae</taxon>
        <taxon>Horticoccus</taxon>
    </lineage>
</organism>
<dbReference type="InterPro" id="IPR011330">
    <property type="entry name" value="Glyco_hydro/deAcase_b/a-brl"/>
</dbReference>
<dbReference type="AlphaFoldDB" id="A0A8F9TX36"/>
<dbReference type="Gene3D" id="3.20.110.10">
    <property type="entry name" value="Glycoside hydrolase 38, N terminal domain"/>
    <property type="match status" value="1"/>
</dbReference>
<dbReference type="GO" id="GO:0009313">
    <property type="term" value="P:oligosaccharide catabolic process"/>
    <property type="evidence" value="ECO:0007669"/>
    <property type="project" value="TreeGrafter"/>
</dbReference>
<dbReference type="GO" id="GO:0030246">
    <property type="term" value="F:carbohydrate binding"/>
    <property type="evidence" value="ECO:0007669"/>
    <property type="project" value="InterPro"/>
</dbReference>
<dbReference type="GO" id="GO:0046872">
    <property type="term" value="F:metal ion binding"/>
    <property type="evidence" value="ECO:0007669"/>
    <property type="project" value="UniProtKB-KW"/>
</dbReference>
<dbReference type="GO" id="GO:0004559">
    <property type="term" value="F:alpha-mannosidase activity"/>
    <property type="evidence" value="ECO:0007669"/>
    <property type="project" value="InterPro"/>
</dbReference>
<dbReference type="PANTHER" id="PTHR46017:SF1">
    <property type="entry name" value="ALPHA-MANNOSIDASE 2C1"/>
    <property type="match status" value="1"/>
</dbReference>
<keyword evidence="3" id="KW-0378">Hydrolase</keyword>
<dbReference type="SUPFAM" id="SSF88688">
    <property type="entry name" value="Families 57/38 glycoside transferase middle domain"/>
    <property type="match status" value="1"/>
</dbReference>
<proteinExistence type="inferred from homology"/>
<sequence length="1015" mass="111805">MLPPNPALHLTPLRTQRGVLRLQDLIWSNPQPLSVEATAAHPRPLSLPAAQKLPRRAVRPGTAWGRLYDQRWCRIILPAAPRNARPASRWLHWDEQGEATLYVDGLPYFGFDVAHRHCELPSGAHELWLECLCVQAAIWHPDAQGLTPAGNLFRGAQLLTRHDEAWGAYHDLNCLYEWMLDLRAKEHPGVAPALNAMTAQAPLADVSPLYRRLLRGVDLALDAFESGDVAALRRGLARVYRELRDPAPLASAALTGHSHLDLVWLWPEHIGEGKAVHTFANANRLMAQYPEFRFAYSQPMSYEAVGRRAPALLAAVRQRLHSGQWEATGGMYVESDSNLPCGEGLVRTFTLGQEAFRQLSGRHSRVLWLPDLFGFAACLPQLMRLCGVDYFFTTKTTWNTTNRFPHSSFVWRGPGGHAVLSHVTQGVQFNNAVTVAQVRAATRGNYQGDLHPEVLLPTGWGDGGGGPSADMCERARRLNALRGLPALQWDQPEAFFDRLAPTRARLPIHDGEIYLEYHRGTYTTQSPVKSAFRALERALQTREAALVVTHHAPDAALDHAWQRMVFAQFHDFIPGSGIPEVYAEGLPELAHLTAQQSAAAVASLAPPPSRKPSSAAASAACVFNPLPLARTCVLDGRVVPLPPLAGVRLADAAAIAAPPVAASGRSLTNGRVTARLDRSGRLAALTIDGRAVDFSAPAELVLYPEQPANFGPWDIDRHSFSLGQPVRTPATLELDGDALVVRRRLGRASTIALRYWLEPAASVLRLTIDLDWHEEDTMLRWHLPTRYAAREMRCGGPMGSILRPQLLTHPQAEAMWETPMSRWAAVFADAETEGLFVVTEAKYGVNCRDGNLGVSLVRSPLHVGYEDHAKAYQAHLSRLPQPASRFTDQGRHVIELALGAYRAAAPRAEQPAALADTLFTPPVRYTGAPHTSAFHGLDGGDTLIPCWARPIDRDRWILRLHEVGGQRGTARLQLADGWTARKVDLLDRPLTRAALRANHLPFAPYEIISLLVARA</sequence>
<dbReference type="KEGG" id="ole:K0B96_00575"/>
<dbReference type="CDD" id="cd10789">
    <property type="entry name" value="GH38N_AMII_ER_cytosolic"/>
    <property type="match status" value="1"/>
</dbReference>
<keyword evidence="7" id="KW-1185">Reference proteome</keyword>
<dbReference type="InterPro" id="IPR015341">
    <property type="entry name" value="Glyco_hydro_38_cen"/>
</dbReference>
<protein>
    <submittedName>
        <fullName evidence="6">Alpha-mannosidase</fullName>
    </submittedName>
</protein>
<dbReference type="EMBL" id="CP080507">
    <property type="protein sequence ID" value="QYM79142.1"/>
    <property type="molecule type" value="Genomic_DNA"/>
</dbReference>
<evidence type="ECO:0000256" key="1">
    <source>
        <dbReference type="ARBA" id="ARBA00009792"/>
    </source>
</evidence>
<dbReference type="GO" id="GO:0006013">
    <property type="term" value="P:mannose metabolic process"/>
    <property type="evidence" value="ECO:0007669"/>
    <property type="project" value="InterPro"/>
</dbReference>
<dbReference type="InterPro" id="IPR028995">
    <property type="entry name" value="Glyco_hydro_57/38_cen_sf"/>
</dbReference>
<dbReference type="SUPFAM" id="SSF88713">
    <property type="entry name" value="Glycoside hydrolase/deacetylase"/>
    <property type="match status" value="1"/>
</dbReference>
<evidence type="ECO:0000256" key="4">
    <source>
        <dbReference type="ARBA" id="ARBA00023295"/>
    </source>
</evidence>
<feature type="domain" description="Glycoside hydrolase family 38 central" evidence="5">
    <location>
        <begin position="516"/>
        <end position="589"/>
    </location>
</feature>
<dbReference type="Pfam" id="PF07748">
    <property type="entry name" value="Glyco_hydro_38C"/>
    <property type="match status" value="1"/>
</dbReference>
<dbReference type="Gene3D" id="1.20.1270.50">
    <property type="entry name" value="Glycoside hydrolase family 38, central domain"/>
    <property type="match status" value="1"/>
</dbReference>
<dbReference type="RefSeq" id="WP_220162613.1">
    <property type="nucleotide sequence ID" value="NZ_CP080507.1"/>
</dbReference>
<dbReference type="Pfam" id="PF09261">
    <property type="entry name" value="Alpha-mann_mid"/>
    <property type="match status" value="1"/>
</dbReference>